<dbReference type="InterPro" id="IPR011701">
    <property type="entry name" value="MFS"/>
</dbReference>
<keyword evidence="3 6" id="KW-0812">Transmembrane</keyword>
<feature type="transmembrane region" description="Helical" evidence="6">
    <location>
        <begin position="244"/>
        <end position="267"/>
    </location>
</feature>
<dbReference type="AlphaFoldDB" id="A0A6J4KR86"/>
<evidence type="ECO:0000256" key="3">
    <source>
        <dbReference type="ARBA" id="ARBA00022692"/>
    </source>
</evidence>
<feature type="transmembrane region" description="Helical" evidence="6">
    <location>
        <begin position="314"/>
        <end position="332"/>
    </location>
</feature>
<dbReference type="PANTHER" id="PTHR23513:SF17">
    <property type="entry name" value="MEMBRANE PROTEIN"/>
    <property type="match status" value="1"/>
</dbReference>
<dbReference type="InterPro" id="IPR036259">
    <property type="entry name" value="MFS_trans_sf"/>
</dbReference>
<name>A0A6J4KR86_9ACTN</name>
<evidence type="ECO:0008006" key="8">
    <source>
        <dbReference type="Google" id="ProtNLM"/>
    </source>
</evidence>
<dbReference type="SUPFAM" id="SSF103473">
    <property type="entry name" value="MFS general substrate transporter"/>
    <property type="match status" value="1"/>
</dbReference>
<feature type="transmembrane region" description="Helical" evidence="6">
    <location>
        <begin position="20"/>
        <end position="45"/>
    </location>
</feature>
<comment type="subcellular location">
    <subcellularLocation>
        <location evidence="1">Cell membrane</location>
        <topology evidence="1">Multi-pass membrane protein</topology>
    </subcellularLocation>
</comment>
<dbReference type="GO" id="GO:0005886">
    <property type="term" value="C:plasma membrane"/>
    <property type="evidence" value="ECO:0007669"/>
    <property type="project" value="UniProtKB-SubCell"/>
</dbReference>
<evidence type="ECO:0000256" key="2">
    <source>
        <dbReference type="ARBA" id="ARBA00022475"/>
    </source>
</evidence>
<evidence type="ECO:0000256" key="5">
    <source>
        <dbReference type="ARBA" id="ARBA00023136"/>
    </source>
</evidence>
<dbReference type="PANTHER" id="PTHR23513">
    <property type="entry name" value="INTEGRAL MEMBRANE EFFLUX PROTEIN-RELATED"/>
    <property type="match status" value="1"/>
</dbReference>
<keyword evidence="5 6" id="KW-0472">Membrane</keyword>
<feature type="transmembrane region" description="Helical" evidence="6">
    <location>
        <begin position="279"/>
        <end position="302"/>
    </location>
</feature>
<feature type="transmembrane region" description="Helical" evidence="6">
    <location>
        <begin position="401"/>
        <end position="421"/>
    </location>
</feature>
<evidence type="ECO:0000313" key="7">
    <source>
        <dbReference type="EMBL" id="CAA9312057.1"/>
    </source>
</evidence>
<dbReference type="Gene3D" id="1.20.1250.20">
    <property type="entry name" value="MFS general substrate transporter like domains"/>
    <property type="match status" value="1"/>
</dbReference>
<dbReference type="CDD" id="cd06173">
    <property type="entry name" value="MFS_MefA_like"/>
    <property type="match status" value="1"/>
</dbReference>
<organism evidence="7">
    <name type="scientific">uncultured Friedmanniella sp</name>
    <dbReference type="NCBI Taxonomy" id="335381"/>
    <lineage>
        <taxon>Bacteria</taxon>
        <taxon>Bacillati</taxon>
        <taxon>Actinomycetota</taxon>
        <taxon>Actinomycetes</taxon>
        <taxon>Propionibacteriales</taxon>
        <taxon>Nocardioidaceae</taxon>
        <taxon>Friedmanniella</taxon>
        <taxon>environmental samples</taxon>
    </lineage>
</organism>
<feature type="transmembrane region" description="Helical" evidence="6">
    <location>
        <begin position="183"/>
        <end position="205"/>
    </location>
</feature>
<feature type="transmembrane region" description="Helical" evidence="6">
    <location>
        <begin position="115"/>
        <end position="136"/>
    </location>
</feature>
<feature type="transmembrane region" description="Helical" evidence="6">
    <location>
        <begin position="148"/>
        <end position="171"/>
    </location>
</feature>
<feature type="transmembrane region" description="Helical" evidence="6">
    <location>
        <begin position="338"/>
        <end position="360"/>
    </location>
</feature>
<dbReference type="GO" id="GO:0022857">
    <property type="term" value="F:transmembrane transporter activity"/>
    <property type="evidence" value="ECO:0007669"/>
    <property type="project" value="InterPro"/>
</dbReference>
<keyword evidence="2" id="KW-1003">Cell membrane</keyword>
<feature type="transmembrane region" description="Helical" evidence="6">
    <location>
        <begin position="372"/>
        <end position="395"/>
    </location>
</feature>
<reference evidence="7" key="1">
    <citation type="submission" date="2020-02" db="EMBL/GenBank/DDBJ databases">
        <authorList>
            <person name="Meier V. D."/>
        </authorList>
    </citation>
    <scope>NUCLEOTIDE SEQUENCE</scope>
    <source>
        <strain evidence="7">AVDCRST_MAG61</strain>
    </source>
</reference>
<dbReference type="EMBL" id="CADCTT010000238">
    <property type="protein sequence ID" value="CAA9312057.1"/>
    <property type="molecule type" value="Genomic_DNA"/>
</dbReference>
<sequence>MDFLASLRHLWRHPLFRRLLAVRVATQSCDGLLQIALASFVLFSPQRQPDAAAIATVLAITLLPFSVLGPFVAVVLDRFSRRQVLVVVDLSRSALCLALAALVATGLRTPAVEAVFYGLVLLVMSLNRFLLAALSASLPHTIDPDEYMVANSVVPTVGPAGALLGAGLGTGLRLLLGRSMPDYSANAVLFGVAAAGFVVSASLALRIRRDQLGPDVHEPTRPGDVLRGLAQALAHLRHRPAAGIGLLTIGAHRVVYGIFTVAMILVYRNYFHTVDQVDAAIADLGLLVAVTGAGFVLAAAVTPPGTAALGVRRWLAVSLAASGVLQLLPGAIYDKAPLMVAAFLLGLTAQTVKICVDTLVQAHVDDELKGRVFVLYDMVFNLALVIAAVIAALVLPPDGRSVPVLVVLAGCYLATAAVFAASTRGLSMDRGTESLQHQPA</sequence>
<evidence type="ECO:0000256" key="1">
    <source>
        <dbReference type="ARBA" id="ARBA00004651"/>
    </source>
</evidence>
<proteinExistence type="predicted"/>
<dbReference type="Pfam" id="PF07690">
    <property type="entry name" value="MFS_1"/>
    <property type="match status" value="1"/>
</dbReference>
<evidence type="ECO:0000256" key="6">
    <source>
        <dbReference type="SAM" id="Phobius"/>
    </source>
</evidence>
<feature type="transmembrane region" description="Helical" evidence="6">
    <location>
        <begin position="83"/>
        <end position="103"/>
    </location>
</feature>
<accession>A0A6J4KR86</accession>
<evidence type="ECO:0000256" key="4">
    <source>
        <dbReference type="ARBA" id="ARBA00022989"/>
    </source>
</evidence>
<protein>
    <recommendedName>
        <fullName evidence="8">Major facilitator superfamily (MFS) profile domain-containing protein</fullName>
    </recommendedName>
</protein>
<keyword evidence="4 6" id="KW-1133">Transmembrane helix</keyword>
<gene>
    <name evidence="7" type="ORF">AVDCRST_MAG61-1847</name>
</gene>
<feature type="transmembrane region" description="Helical" evidence="6">
    <location>
        <begin position="51"/>
        <end position="76"/>
    </location>
</feature>